<dbReference type="GO" id="GO:0005911">
    <property type="term" value="C:cell-cell junction"/>
    <property type="evidence" value="ECO:0007669"/>
    <property type="project" value="TreeGrafter"/>
</dbReference>
<evidence type="ECO:0000256" key="7">
    <source>
        <dbReference type="ARBA" id="ARBA00023180"/>
    </source>
</evidence>
<feature type="domain" description="Ig-like" evidence="13">
    <location>
        <begin position="208"/>
        <end position="327"/>
    </location>
</feature>
<feature type="compositionally biased region" description="Basic and acidic residues" evidence="12">
    <location>
        <begin position="612"/>
        <end position="625"/>
    </location>
</feature>
<feature type="compositionally biased region" description="Basic residues" evidence="12">
    <location>
        <begin position="601"/>
        <end position="611"/>
    </location>
</feature>
<sequence length="636" mass="69699">MPCYLLHYVKPRIIIKTSTAQTLDEGATRTLPCVASGIPKPYNTWYVSVCVGFTSRTKIKKVVHVDVGCSACSRRQFVADQTDPGKADPRAVSAEIGNVRSEGGGGAGPPPLSLVFKYLMSILLKLSDGLVDCVAPGTTVCSQVRPLFVIDVAGAECKDDVKVQEDPNNSSYTITSANTNDTEMYRCEAVVNSPTLGHYIDHYGVQAPKYTREVSNGLVALKKQDCAASISKSAAKKQTQTEFETVNYVCIVHPKPAAQIVWTLNEKNLTNTLPYNISTDNEPVENFKPQKTRASLDIDRVTWRHKGAFSCVALNSDGRTNQTTDLEVQSSFTCETIGNPPTQSKKWQFNGVDIPGESCSGCLTTTFIKASVTQADAGWYSCTGTNSLGEGPPARARLLIKAASCPRCGSVTVDLTLSFNSPTKEQDVITTLRNAVVDGKLGEISVSSIKVARLDNKGITTEIRTSSDQSPVTIIIGAVLRILWLACRTIELNRKDAGVAGEESTYRESTDHRKVNIIHQDLSARNVLVGEKETCKVRNFGMARDVQQDDIYEKTTKVRDYGKELGGRSRKETNFLKAEDRTHRSGEPTREAAELGNFRRPTLRKRRRGLRSRGDRISPEMRNETGDLAALCPEKT</sequence>
<keyword evidence="11" id="KW-0479">Metal-binding</keyword>
<dbReference type="Gene3D" id="2.60.40.10">
    <property type="entry name" value="Immunoglobulins"/>
    <property type="match status" value="3"/>
</dbReference>
<feature type="domain" description="Ig-like" evidence="13">
    <location>
        <begin position="328"/>
        <end position="399"/>
    </location>
</feature>
<keyword evidence="10" id="KW-0547">Nucleotide-binding</keyword>
<dbReference type="GO" id="GO:0098609">
    <property type="term" value="P:cell-cell adhesion"/>
    <property type="evidence" value="ECO:0007669"/>
    <property type="project" value="TreeGrafter"/>
</dbReference>
<evidence type="ECO:0000313" key="15">
    <source>
        <dbReference type="Proteomes" id="UP000225706"/>
    </source>
</evidence>
<dbReference type="InterPro" id="IPR036179">
    <property type="entry name" value="Ig-like_dom_sf"/>
</dbReference>
<dbReference type="EMBL" id="LSMT01000014">
    <property type="protein sequence ID" value="PFX33228.1"/>
    <property type="molecule type" value="Genomic_DNA"/>
</dbReference>
<evidence type="ECO:0000256" key="10">
    <source>
        <dbReference type="PIRSR" id="PIRSR000615-2"/>
    </source>
</evidence>
<dbReference type="InterPro" id="IPR011009">
    <property type="entry name" value="Kinase-like_dom_sf"/>
</dbReference>
<evidence type="ECO:0000256" key="8">
    <source>
        <dbReference type="ARBA" id="ARBA00023319"/>
    </source>
</evidence>
<dbReference type="InterPro" id="IPR003599">
    <property type="entry name" value="Ig_sub"/>
</dbReference>
<dbReference type="SMART" id="SM00408">
    <property type="entry name" value="IGc2"/>
    <property type="match status" value="1"/>
</dbReference>
<dbReference type="InterPro" id="IPR001245">
    <property type="entry name" value="Ser-Thr/Tyr_kinase_cat_dom"/>
</dbReference>
<evidence type="ECO:0000256" key="11">
    <source>
        <dbReference type="PIRSR" id="PIRSR000615-3"/>
    </source>
</evidence>
<evidence type="ECO:0000256" key="12">
    <source>
        <dbReference type="SAM" id="MobiDB-lite"/>
    </source>
</evidence>
<dbReference type="InterPro" id="IPR008266">
    <property type="entry name" value="Tyr_kinase_AS"/>
</dbReference>
<evidence type="ECO:0000256" key="9">
    <source>
        <dbReference type="PIRSR" id="PIRSR000615-1"/>
    </source>
</evidence>
<dbReference type="PANTHER" id="PTHR11640:SF164">
    <property type="entry name" value="MAM DOMAIN-CONTAINING GLYCOSYLPHOSPHATIDYLINOSITOL ANCHOR PROTEIN 1"/>
    <property type="match status" value="1"/>
</dbReference>
<dbReference type="InterPro" id="IPR013098">
    <property type="entry name" value="Ig_I-set"/>
</dbReference>
<dbReference type="Gene3D" id="1.10.510.10">
    <property type="entry name" value="Transferase(Phosphotransferase) domain 1"/>
    <property type="match status" value="1"/>
</dbReference>
<reference evidence="15" key="1">
    <citation type="journal article" date="2017" name="bioRxiv">
        <title>Comparative analysis of the genomes of Stylophora pistillata and Acropora digitifera provides evidence for extensive differences between species of corals.</title>
        <authorList>
            <person name="Voolstra C.R."/>
            <person name="Li Y."/>
            <person name="Liew Y.J."/>
            <person name="Baumgarten S."/>
            <person name="Zoccola D."/>
            <person name="Flot J.-F."/>
            <person name="Tambutte S."/>
            <person name="Allemand D."/>
            <person name="Aranda M."/>
        </authorList>
    </citation>
    <scope>NUCLEOTIDE SEQUENCE [LARGE SCALE GENOMIC DNA]</scope>
</reference>
<evidence type="ECO:0000256" key="5">
    <source>
        <dbReference type="ARBA" id="ARBA00023157"/>
    </source>
</evidence>
<proteinExistence type="predicted"/>
<feature type="compositionally biased region" description="Basic and acidic residues" evidence="12">
    <location>
        <begin position="579"/>
        <end position="593"/>
    </location>
</feature>
<dbReference type="GO" id="GO:0046872">
    <property type="term" value="F:metal ion binding"/>
    <property type="evidence" value="ECO:0007669"/>
    <property type="project" value="UniProtKB-KW"/>
</dbReference>
<keyword evidence="14" id="KW-0418">Kinase</keyword>
<dbReference type="Pfam" id="PF07714">
    <property type="entry name" value="PK_Tyr_Ser-Thr"/>
    <property type="match status" value="1"/>
</dbReference>
<comment type="caution">
    <text evidence="14">The sequence shown here is derived from an EMBL/GenBank/DDBJ whole genome shotgun (WGS) entry which is preliminary data.</text>
</comment>
<dbReference type="GO" id="GO:0050839">
    <property type="term" value="F:cell adhesion molecule binding"/>
    <property type="evidence" value="ECO:0007669"/>
    <property type="project" value="TreeGrafter"/>
</dbReference>
<evidence type="ECO:0000259" key="13">
    <source>
        <dbReference type="PROSITE" id="PS50835"/>
    </source>
</evidence>
<feature type="region of interest" description="Disordered" evidence="12">
    <location>
        <begin position="579"/>
        <end position="636"/>
    </location>
</feature>
<dbReference type="PROSITE" id="PS50835">
    <property type="entry name" value="IG_LIKE"/>
    <property type="match status" value="3"/>
</dbReference>
<evidence type="ECO:0000256" key="1">
    <source>
        <dbReference type="ARBA" id="ARBA00004479"/>
    </source>
</evidence>
<keyword evidence="3" id="KW-1133">Transmembrane helix</keyword>
<evidence type="ECO:0000256" key="3">
    <source>
        <dbReference type="ARBA" id="ARBA00022989"/>
    </source>
</evidence>
<dbReference type="SUPFAM" id="SSF56112">
    <property type="entry name" value="Protein kinase-like (PK-like)"/>
    <property type="match status" value="1"/>
</dbReference>
<dbReference type="Pfam" id="PF07679">
    <property type="entry name" value="I-set"/>
    <property type="match status" value="1"/>
</dbReference>
<dbReference type="SUPFAM" id="SSF48726">
    <property type="entry name" value="Immunoglobulin"/>
    <property type="match status" value="3"/>
</dbReference>
<dbReference type="InterPro" id="IPR007110">
    <property type="entry name" value="Ig-like_dom"/>
</dbReference>
<dbReference type="GO" id="GO:0005886">
    <property type="term" value="C:plasma membrane"/>
    <property type="evidence" value="ECO:0007669"/>
    <property type="project" value="TreeGrafter"/>
</dbReference>
<dbReference type="PROSITE" id="PS00109">
    <property type="entry name" value="PROTEIN_KINASE_TYR"/>
    <property type="match status" value="1"/>
</dbReference>
<dbReference type="GO" id="GO:0004672">
    <property type="term" value="F:protein kinase activity"/>
    <property type="evidence" value="ECO:0007669"/>
    <property type="project" value="InterPro"/>
</dbReference>
<evidence type="ECO:0000256" key="2">
    <source>
        <dbReference type="ARBA" id="ARBA00022692"/>
    </source>
</evidence>
<keyword evidence="11" id="KW-0460">Magnesium</keyword>
<dbReference type="OrthoDB" id="6021824at2759"/>
<feature type="active site" description="Proton acceptor" evidence="9">
    <location>
        <position position="521"/>
    </location>
</feature>
<dbReference type="InterPro" id="IPR003598">
    <property type="entry name" value="Ig_sub2"/>
</dbReference>
<accession>A0A2B4SXF6</accession>
<feature type="domain" description="Ig-like" evidence="13">
    <location>
        <begin position="11"/>
        <end position="197"/>
    </location>
</feature>
<dbReference type="InterPro" id="IPR051275">
    <property type="entry name" value="Cell_adhesion_signaling"/>
</dbReference>
<name>A0A2B4SXF6_STYPI</name>
<dbReference type="InterPro" id="IPR013783">
    <property type="entry name" value="Ig-like_fold"/>
</dbReference>
<evidence type="ECO:0000256" key="6">
    <source>
        <dbReference type="ARBA" id="ARBA00023170"/>
    </source>
</evidence>
<dbReference type="GO" id="GO:0005524">
    <property type="term" value="F:ATP binding"/>
    <property type="evidence" value="ECO:0007669"/>
    <property type="project" value="UniProtKB-KW"/>
</dbReference>
<dbReference type="SMART" id="SM00409">
    <property type="entry name" value="IG"/>
    <property type="match status" value="2"/>
</dbReference>
<dbReference type="AlphaFoldDB" id="A0A2B4SXF6"/>
<dbReference type="Proteomes" id="UP000225706">
    <property type="component" value="Unassembled WGS sequence"/>
</dbReference>
<organism evidence="14 15">
    <name type="scientific">Stylophora pistillata</name>
    <name type="common">Smooth cauliflower coral</name>
    <dbReference type="NCBI Taxonomy" id="50429"/>
    <lineage>
        <taxon>Eukaryota</taxon>
        <taxon>Metazoa</taxon>
        <taxon>Cnidaria</taxon>
        <taxon>Anthozoa</taxon>
        <taxon>Hexacorallia</taxon>
        <taxon>Scleractinia</taxon>
        <taxon>Astrocoeniina</taxon>
        <taxon>Pocilloporidae</taxon>
        <taxon>Stylophora</taxon>
    </lineage>
</organism>
<keyword evidence="5" id="KW-1015">Disulfide bond</keyword>
<feature type="binding site" evidence="11">
    <location>
        <position position="526"/>
    </location>
    <ligand>
        <name>Mg(2+)</name>
        <dbReference type="ChEBI" id="CHEBI:18420"/>
    </ligand>
</feature>
<keyword evidence="2" id="KW-0812">Transmembrane</keyword>
<keyword evidence="4" id="KW-0472">Membrane</keyword>
<dbReference type="CDD" id="cd00096">
    <property type="entry name" value="Ig"/>
    <property type="match status" value="1"/>
</dbReference>
<feature type="binding site" evidence="10">
    <location>
        <position position="525"/>
    </location>
    <ligand>
        <name>ATP</name>
        <dbReference type="ChEBI" id="CHEBI:30616"/>
    </ligand>
</feature>
<protein>
    <submittedName>
        <fullName evidence="14">Tyrosine kinase receptor Cad96Ca</fullName>
    </submittedName>
</protein>
<keyword evidence="8" id="KW-0393">Immunoglobulin domain</keyword>
<keyword evidence="6 14" id="KW-0675">Receptor</keyword>
<dbReference type="PIRSF" id="PIRSF000615">
    <property type="entry name" value="TyrPK_CSF1-R"/>
    <property type="match status" value="1"/>
</dbReference>
<keyword evidence="14" id="KW-0808">Transferase</keyword>
<comment type="subcellular location">
    <subcellularLocation>
        <location evidence="1">Membrane</location>
        <topology evidence="1">Single-pass type I membrane protein</topology>
    </subcellularLocation>
</comment>
<keyword evidence="15" id="KW-1185">Reference proteome</keyword>
<gene>
    <name evidence="14" type="primary">Cad96Ca</name>
    <name evidence="14" type="ORF">AWC38_SpisGene1944</name>
</gene>
<keyword evidence="7" id="KW-0325">Glycoprotein</keyword>
<keyword evidence="10" id="KW-0067">ATP-binding</keyword>
<dbReference type="PANTHER" id="PTHR11640">
    <property type="entry name" value="NEPHRIN"/>
    <property type="match status" value="1"/>
</dbReference>
<evidence type="ECO:0000256" key="4">
    <source>
        <dbReference type="ARBA" id="ARBA00023136"/>
    </source>
</evidence>
<evidence type="ECO:0000313" key="14">
    <source>
        <dbReference type="EMBL" id="PFX33228.1"/>
    </source>
</evidence>